<sequence>MASKTQMSIPRNLLLDKSGQSKNSKSFVVETFRFEIPHLKGIELIDDPLIDPQLLCVRMNATVNGVFGPFGLFVLASKDLTEQTVVFFRIFKLRSSGKYVVLMCSDQSRYTVDHSIIESFGGKGKSCITARVYPKLAIFNNSHIYAFNKGKENVIISSLNAWSMKKAQIAQVHRRRKPSIS</sequence>
<evidence type="ECO:0000313" key="2">
    <source>
        <dbReference type="EMBL" id="GER32101.1"/>
    </source>
</evidence>
<accession>A0A5A7PHH1</accession>
<keyword evidence="3" id="KW-1185">Reference proteome</keyword>
<dbReference type="Proteomes" id="UP000325081">
    <property type="component" value="Unassembled WGS sequence"/>
</dbReference>
<name>A0A5A7PHH1_STRAF</name>
<evidence type="ECO:0000259" key="1">
    <source>
        <dbReference type="Pfam" id="PF08244"/>
    </source>
</evidence>
<dbReference type="InterPro" id="IPR013189">
    <property type="entry name" value="Glyco_hydro_32_C"/>
</dbReference>
<dbReference type="EMBL" id="BKCP01004550">
    <property type="protein sequence ID" value="GER32101.1"/>
    <property type="molecule type" value="Genomic_DNA"/>
</dbReference>
<dbReference type="InterPro" id="IPR050551">
    <property type="entry name" value="Fructan_Metab_Enzymes"/>
</dbReference>
<reference evidence="3" key="1">
    <citation type="journal article" date="2019" name="Curr. Biol.">
        <title>Genome Sequence of Striga asiatica Provides Insight into the Evolution of Plant Parasitism.</title>
        <authorList>
            <person name="Yoshida S."/>
            <person name="Kim S."/>
            <person name="Wafula E.K."/>
            <person name="Tanskanen J."/>
            <person name="Kim Y.M."/>
            <person name="Honaas L."/>
            <person name="Yang Z."/>
            <person name="Spallek T."/>
            <person name="Conn C.E."/>
            <person name="Ichihashi Y."/>
            <person name="Cheong K."/>
            <person name="Cui S."/>
            <person name="Der J.P."/>
            <person name="Gundlach H."/>
            <person name="Jiao Y."/>
            <person name="Hori C."/>
            <person name="Ishida J.K."/>
            <person name="Kasahara H."/>
            <person name="Kiba T."/>
            <person name="Kim M.S."/>
            <person name="Koo N."/>
            <person name="Laohavisit A."/>
            <person name="Lee Y.H."/>
            <person name="Lumba S."/>
            <person name="McCourt P."/>
            <person name="Mortimer J.C."/>
            <person name="Mutuku J.M."/>
            <person name="Nomura T."/>
            <person name="Sasaki-Sekimoto Y."/>
            <person name="Seto Y."/>
            <person name="Wang Y."/>
            <person name="Wakatake T."/>
            <person name="Sakakibara H."/>
            <person name="Demura T."/>
            <person name="Yamaguchi S."/>
            <person name="Yoneyama K."/>
            <person name="Manabe R.I."/>
            <person name="Nelson D.C."/>
            <person name="Schulman A.H."/>
            <person name="Timko M.P."/>
            <person name="dePamphilis C.W."/>
            <person name="Choi D."/>
            <person name="Shirasu K."/>
        </authorList>
    </citation>
    <scope>NUCLEOTIDE SEQUENCE [LARGE SCALE GENOMIC DNA]</scope>
    <source>
        <strain evidence="3">cv. UVA1</strain>
    </source>
</reference>
<dbReference type="InterPro" id="IPR013320">
    <property type="entry name" value="ConA-like_dom_sf"/>
</dbReference>
<organism evidence="2 3">
    <name type="scientific">Striga asiatica</name>
    <name type="common">Asiatic witchweed</name>
    <name type="synonym">Buchnera asiatica</name>
    <dbReference type="NCBI Taxonomy" id="4170"/>
    <lineage>
        <taxon>Eukaryota</taxon>
        <taxon>Viridiplantae</taxon>
        <taxon>Streptophyta</taxon>
        <taxon>Embryophyta</taxon>
        <taxon>Tracheophyta</taxon>
        <taxon>Spermatophyta</taxon>
        <taxon>Magnoliopsida</taxon>
        <taxon>eudicotyledons</taxon>
        <taxon>Gunneridae</taxon>
        <taxon>Pentapetalae</taxon>
        <taxon>asterids</taxon>
        <taxon>lamiids</taxon>
        <taxon>Lamiales</taxon>
        <taxon>Orobanchaceae</taxon>
        <taxon>Buchnereae</taxon>
        <taxon>Striga</taxon>
    </lineage>
</organism>
<dbReference type="OrthoDB" id="1930580at2759"/>
<dbReference type="PANTHER" id="PTHR31953">
    <property type="entry name" value="BETA-FRUCTOFURANOSIDASE, INSOLUBLE ISOENZYME CWINV1-RELATED"/>
    <property type="match status" value="1"/>
</dbReference>
<dbReference type="AlphaFoldDB" id="A0A5A7PHH1"/>
<gene>
    <name evidence="2" type="ORF">STAS_08160</name>
</gene>
<protein>
    <submittedName>
        <fullName evidence="2">Beta-fructofuranosidase</fullName>
    </submittedName>
</protein>
<evidence type="ECO:0000313" key="3">
    <source>
        <dbReference type="Proteomes" id="UP000325081"/>
    </source>
</evidence>
<comment type="caution">
    <text evidence="2">The sequence shown here is derived from an EMBL/GenBank/DDBJ whole genome shotgun (WGS) entry which is preliminary data.</text>
</comment>
<dbReference type="Gene3D" id="2.60.120.560">
    <property type="entry name" value="Exo-inulinase, domain 1"/>
    <property type="match status" value="2"/>
</dbReference>
<dbReference type="Pfam" id="PF08244">
    <property type="entry name" value="Glyco_hydro_32C"/>
    <property type="match status" value="1"/>
</dbReference>
<proteinExistence type="predicted"/>
<dbReference type="SUPFAM" id="SSF49899">
    <property type="entry name" value="Concanavalin A-like lectins/glucanases"/>
    <property type="match status" value="1"/>
</dbReference>
<feature type="domain" description="Glycosyl hydrolase family 32 C-terminal" evidence="1">
    <location>
        <begin position="110"/>
        <end position="163"/>
    </location>
</feature>